<dbReference type="Pfam" id="PF10135">
    <property type="entry name" value="Rod-binding"/>
    <property type="match status" value="1"/>
</dbReference>
<dbReference type="EMBL" id="JBGUAW010000007">
    <property type="protein sequence ID" value="MFA9461467.1"/>
    <property type="molecule type" value="Genomic_DNA"/>
</dbReference>
<organism evidence="3 4">
    <name type="scientific">Thiohalorhabdus methylotrophus</name>
    <dbReference type="NCBI Taxonomy" id="3242694"/>
    <lineage>
        <taxon>Bacteria</taxon>
        <taxon>Pseudomonadati</taxon>
        <taxon>Pseudomonadota</taxon>
        <taxon>Gammaproteobacteria</taxon>
        <taxon>Thiohalorhabdales</taxon>
        <taxon>Thiohalorhabdaceae</taxon>
        <taxon>Thiohalorhabdus</taxon>
    </lineage>
</organism>
<sequence length="109" mass="11738">MELGFDPQVHAQGQTTRKKLEDLTKKFEAVFLSQAFSTMRETVPKDGLVDTGTAGNLYNSMLDRQVASMGSEKGGLGLSQALYAYLEQGLPEDGAAPAKDAAGKLDTRR</sequence>
<evidence type="ECO:0000256" key="1">
    <source>
        <dbReference type="ARBA" id="ARBA00022795"/>
    </source>
</evidence>
<evidence type="ECO:0000313" key="3">
    <source>
        <dbReference type="EMBL" id="MFA9461467.1"/>
    </source>
</evidence>
<keyword evidence="4" id="KW-1185">Reference proteome</keyword>
<feature type="domain" description="Flagellar protein FlgJ N-terminal" evidence="2">
    <location>
        <begin position="38"/>
        <end position="83"/>
    </location>
</feature>
<gene>
    <name evidence="3" type="ORF">ACERLL_11585</name>
</gene>
<dbReference type="RefSeq" id="WP_373656255.1">
    <property type="nucleotide sequence ID" value="NZ_JBGUAW010000007.1"/>
</dbReference>
<evidence type="ECO:0000313" key="4">
    <source>
        <dbReference type="Proteomes" id="UP001575181"/>
    </source>
</evidence>
<accession>A0ABV4TWX4</accession>
<dbReference type="Proteomes" id="UP001575181">
    <property type="component" value="Unassembled WGS sequence"/>
</dbReference>
<comment type="caution">
    <text evidence="3">The sequence shown here is derived from an EMBL/GenBank/DDBJ whole genome shotgun (WGS) entry which is preliminary data.</text>
</comment>
<evidence type="ECO:0000259" key="2">
    <source>
        <dbReference type="Pfam" id="PF10135"/>
    </source>
</evidence>
<proteinExistence type="predicted"/>
<reference evidence="3 4" key="1">
    <citation type="submission" date="2024-08" db="EMBL/GenBank/DDBJ databases">
        <title>Whole-genome sequencing of halo(alkali)philic microorganisms from hypersaline lakes.</title>
        <authorList>
            <person name="Sorokin D.Y."/>
            <person name="Merkel A.Y."/>
            <person name="Messina E."/>
            <person name="Yakimov M."/>
        </authorList>
    </citation>
    <scope>NUCLEOTIDE SEQUENCE [LARGE SCALE GENOMIC DNA]</scope>
    <source>
        <strain evidence="3 4">Cl-TMA</strain>
    </source>
</reference>
<dbReference type="InterPro" id="IPR019301">
    <property type="entry name" value="Flagellar_prot_FlgJ_N"/>
</dbReference>
<protein>
    <submittedName>
        <fullName evidence="3">Rod-binding protein</fullName>
    </submittedName>
</protein>
<keyword evidence="1" id="KW-1005">Bacterial flagellum biogenesis</keyword>
<name>A0ABV4TWX4_9GAMM</name>